<dbReference type="GO" id="GO:0005739">
    <property type="term" value="C:mitochondrion"/>
    <property type="evidence" value="ECO:0007669"/>
    <property type="project" value="TreeGrafter"/>
</dbReference>
<keyword evidence="5" id="KW-0285">Flavoprotein</keyword>
<evidence type="ECO:0000256" key="5">
    <source>
        <dbReference type="RuleBase" id="RU364054"/>
    </source>
</evidence>
<evidence type="ECO:0000256" key="3">
    <source>
        <dbReference type="ARBA" id="ARBA00023002"/>
    </source>
</evidence>
<feature type="domain" description="Proline dehydrogenase" evidence="6">
    <location>
        <begin position="415"/>
        <end position="565"/>
    </location>
</feature>
<accession>A0A165S5R1</accession>
<sequence>MSFALLARQTLARCRPRYVREYHRTPQAALKSDVLSRLARVGLFSGALVGAALAYGPSPLYSDAREAQGPRKFQPSLSSLVRSYIVFSACSVPFLVDSAPTLLSVVMVIPGVKQVAEAVVRVTFFKHFVGGDTAEDCLPLLEQYRSENKGCLFAYSVEVDEDEAAGNSSKHGNVQPKYKQGVAEMIHSIDVAADFEDRHIVKSADPAKGRRTWVAVKLTALLPHAQALINFSKHLVQTRPAFPNVAFPGMPHPDDLDVLYSKIPSEHLTEADITELRELHEDLVKICTRAAERGVRIIMDAEYSWYQPAIDAFVHALMREFNKLTISPASSHSSVNVQPLIYQTYQAYLRRTPEYLARSIVESRRENYALGVKLVRGAYHPHETAAHPTTATSSTSSPAEDLALKKLSISPDPDPPVWQHKSETDARYDACAALLINHIKSDIHDAHNGWRLWSRGREADVPRIGVLFGTHNWASARNILELLTKSDIGLAEKIQEGGEEVYRIGEAATERLTMGQLYGMCDELTDYLVGKTRCSAPFVIKYIPYGALSEVMPYLSRRAIENKSVLGNGAATAERKRAWAEIRKRVLG</sequence>
<keyword evidence="4 5" id="KW-0642">Proline metabolism</keyword>
<keyword evidence="5" id="KW-0274">FAD</keyword>
<dbReference type="FunCoup" id="A0A165S5R1">
    <property type="interactions" value="287"/>
</dbReference>
<comment type="similarity">
    <text evidence="1 5">Belongs to the proline oxidase family.</text>
</comment>
<dbReference type="Pfam" id="PF01619">
    <property type="entry name" value="Pro_dh"/>
    <property type="match status" value="2"/>
</dbReference>
<protein>
    <recommendedName>
        <fullName evidence="2 5">Proline dehydrogenase</fullName>
        <ecNumber evidence="2 5">1.5.5.2</ecNumber>
    </recommendedName>
</protein>
<dbReference type="InterPro" id="IPR002872">
    <property type="entry name" value="Proline_DH_dom"/>
</dbReference>
<dbReference type="PANTHER" id="PTHR13914:SF0">
    <property type="entry name" value="PROLINE DEHYDROGENASE 1, MITOCHONDRIAL"/>
    <property type="match status" value="1"/>
</dbReference>
<evidence type="ECO:0000313" key="8">
    <source>
        <dbReference type="Proteomes" id="UP000076761"/>
    </source>
</evidence>
<evidence type="ECO:0000259" key="6">
    <source>
        <dbReference type="Pfam" id="PF01619"/>
    </source>
</evidence>
<dbReference type="Proteomes" id="UP000076761">
    <property type="component" value="Unassembled WGS sequence"/>
</dbReference>
<dbReference type="GO" id="GO:0004657">
    <property type="term" value="F:proline dehydrogenase activity"/>
    <property type="evidence" value="ECO:0007669"/>
    <property type="project" value="UniProtKB-EC"/>
</dbReference>
<dbReference type="AlphaFoldDB" id="A0A165S5R1"/>
<gene>
    <name evidence="7" type="ORF">NEOLEDRAFT_1242362</name>
</gene>
<organism evidence="7 8">
    <name type="scientific">Neolentinus lepideus HHB14362 ss-1</name>
    <dbReference type="NCBI Taxonomy" id="1314782"/>
    <lineage>
        <taxon>Eukaryota</taxon>
        <taxon>Fungi</taxon>
        <taxon>Dikarya</taxon>
        <taxon>Basidiomycota</taxon>
        <taxon>Agaricomycotina</taxon>
        <taxon>Agaricomycetes</taxon>
        <taxon>Gloeophyllales</taxon>
        <taxon>Gloeophyllaceae</taxon>
        <taxon>Neolentinus</taxon>
    </lineage>
</organism>
<name>A0A165S5R1_9AGAM</name>
<dbReference type="InterPro" id="IPR015659">
    <property type="entry name" value="Proline_oxidase"/>
</dbReference>
<dbReference type="EC" id="1.5.5.2" evidence="2 5"/>
<dbReference type="EMBL" id="KV425576">
    <property type="protein sequence ID" value="KZT24707.1"/>
    <property type="molecule type" value="Genomic_DNA"/>
</dbReference>
<dbReference type="PANTHER" id="PTHR13914">
    <property type="entry name" value="PROLINE OXIDASE"/>
    <property type="match status" value="1"/>
</dbReference>
<proteinExistence type="inferred from homology"/>
<reference evidence="7 8" key="1">
    <citation type="journal article" date="2016" name="Mol. Biol. Evol.">
        <title>Comparative Genomics of Early-Diverging Mushroom-Forming Fungi Provides Insights into the Origins of Lignocellulose Decay Capabilities.</title>
        <authorList>
            <person name="Nagy L.G."/>
            <person name="Riley R."/>
            <person name="Tritt A."/>
            <person name="Adam C."/>
            <person name="Daum C."/>
            <person name="Floudas D."/>
            <person name="Sun H."/>
            <person name="Yadav J.S."/>
            <person name="Pangilinan J."/>
            <person name="Larsson K.H."/>
            <person name="Matsuura K."/>
            <person name="Barry K."/>
            <person name="Labutti K."/>
            <person name="Kuo R."/>
            <person name="Ohm R.A."/>
            <person name="Bhattacharya S.S."/>
            <person name="Shirouzu T."/>
            <person name="Yoshinaga Y."/>
            <person name="Martin F.M."/>
            <person name="Grigoriev I.V."/>
            <person name="Hibbett D.S."/>
        </authorList>
    </citation>
    <scope>NUCLEOTIDE SEQUENCE [LARGE SCALE GENOMIC DNA]</scope>
    <source>
        <strain evidence="7 8">HHB14362 ss-1</strain>
    </source>
</reference>
<dbReference type="InParanoid" id="A0A165S5R1"/>
<comment type="function">
    <text evidence="5">Converts proline to delta-1-pyrroline-5-carboxylate.</text>
</comment>
<evidence type="ECO:0000256" key="1">
    <source>
        <dbReference type="ARBA" id="ARBA00005869"/>
    </source>
</evidence>
<dbReference type="GO" id="GO:0010133">
    <property type="term" value="P:L-proline catabolic process to L-glutamate"/>
    <property type="evidence" value="ECO:0007669"/>
    <property type="project" value="TreeGrafter"/>
</dbReference>
<evidence type="ECO:0000256" key="2">
    <source>
        <dbReference type="ARBA" id="ARBA00012695"/>
    </source>
</evidence>
<dbReference type="OrthoDB" id="5464at2759"/>
<feature type="domain" description="Proline dehydrogenase" evidence="6">
    <location>
        <begin position="177"/>
        <end position="385"/>
    </location>
</feature>
<dbReference type="SUPFAM" id="SSF51730">
    <property type="entry name" value="FAD-linked oxidoreductase"/>
    <property type="match status" value="1"/>
</dbReference>
<evidence type="ECO:0000256" key="4">
    <source>
        <dbReference type="ARBA" id="ARBA00023062"/>
    </source>
</evidence>
<comment type="catalytic activity">
    <reaction evidence="5">
        <text>L-proline + a quinone = (S)-1-pyrroline-5-carboxylate + a quinol + H(+)</text>
        <dbReference type="Rhea" id="RHEA:23784"/>
        <dbReference type="ChEBI" id="CHEBI:15378"/>
        <dbReference type="ChEBI" id="CHEBI:17388"/>
        <dbReference type="ChEBI" id="CHEBI:24646"/>
        <dbReference type="ChEBI" id="CHEBI:60039"/>
        <dbReference type="ChEBI" id="CHEBI:132124"/>
        <dbReference type="EC" id="1.5.5.2"/>
    </reaction>
</comment>
<evidence type="ECO:0000313" key="7">
    <source>
        <dbReference type="EMBL" id="KZT24707.1"/>
    </source>
</evidence>
<dbReference type="InterPro" id="IPR029041">
    <property type="entry name" value="FAD-linked_oxidoreductase-like"/>
</dbReference>
<keyword evidence="8" id="KW-1185">Reference proteome</keyword>
<dbReference type="GO" id="GO:0071949">
    <property type="term" value="F:FAD binding"/>
    <property type="evidence" value="ECO:0007669"/>
    <property type="project" value="TreeGrafter"/>
</dbReference>
<dbReference type="Gene3D" id="3.20.20.220">
    <property type="match status" value="1"/>
</dbReference>
<keyword evidence="3 5" id="KW-0560">Oxidoreductase</keyword>
<comment type="cofactor">
    <cofactor evidence="5">
        <name>FAD</name>
        <dbReference type="ChEBI" id="CHEBI:57692"/>
    </cofactor>
</comment>
<dbReference type="STRING" id="1314782.A0A165S5R1"/>